<dbReference type="InterPro" id="IPR014710">
    <property type="entry name" value="RmlC-like_jellyroll"/>
</dbReference>
<dbReference type="OrthoDB" id="9970537at2759"/>
<feature type="region of interest" description="Disordered" evidence="1">
    <location>
        <begin position="12"/>
        <end position="52"/>
    </location>
</feature>
<evidence type="ECO:0000256" key="1">
    <source>
        <dbReference type="SAM" id="MobiDB-lite"/>
    </source>
</evidence>
<dbReference type="AlphaFoldDB" id="A0A4U6XRA0"/>
<comment type="caution">
    <text evidence="2">The sequence shown here is derived from an EMBL/GenBank/DDBJ whole genome shotgun (WGS) entry which is preliminary data.</text>
</comment>
<feature type="compositionally biased region" description="Low complexity" evidence="1">
    <location>
        <begin position="33"/>
        <end position="52"/>
    </location>
</feature>
<protein>
    <recommendedName>
        <fullName evidence="4">ChrR-like cupin domain-containing protein</fullName>
    </recommendedName>
</protein>
<organism evidence="2 3">
    <name type="scientific">Colletotrichum tanaceti</name>
    <dbReference type="NCBI Taxonomy" id="1306861"/>
    <lineage>
        <taxon>Eukaryota</taxon>
        <taxon>Fungi</taxon>
        <taxon>Dikarya</taxon>
        <taxon>Ascomycota</taxon>
        <taxon>Pezizomycotina</taxon>
        <taxon>Sordariomycetes</taxon>
        <taxon>Hypocreomycetidae</taxon>
        <taxon>Glomerellales</taxon>
        <taxon>Glomerellaceae</taxon>
        <taxon>Colletotrichum</taxon>
        <taxon>Colletotrichum destructivum species complex</taxon>
    </lineage>
</organism>
<keyword evidence="3" id="KW-1185">Reference proteome</keyword>
<evidence type="ECO:0000313" key="2">
    <source>
        <dbReference type="EMBL" id="TKW58321.1"/>
    </source>
</evidence>
<proteinExistence type="predicted"/>
<name>A0A4U6XRA0_9PEZI</name>
<gene>
    <name evidence="2" type="ORF">CTA1_12158</name>
</gene>
<dbReference type="EMBL" id="PJEX01000027">
    <property type="protein sequence ID" value="TKW58321.1"/>
    <property type="molecule type" value="Genomic_DNA"/>
</dbReference>
<sequence>MARCPRRAQRLTMQAAWSNTTHSSTPTPPPAAALPSSSAGNLAPLTASPPSSSMTTYVEEIHLADDDLVDLRLDRRWERGAYAYRKHGMEHGPFRSEAGCLMFILCILVDEGGREVKDQ</sequence>
<evidence type="ECO:0008006" key="4">
    <source>
        <dbReference type="Google" id="ProtNLM"/>
    </source>
</evidence>
<dbReference type="Proteomes" id="UP000310108">
    <property type="component" value="Unassembled WGS sequence"/>
</dbReference>
<accession>A0A4U6XRA0</accession>
<reference evidence="2 3" key="1">
    <citation type="journal article" date="2019" name="PLoS ONE">
        <title>Comparative genome analysis indicates high evolutionary potential of pathogenicity genes in Colletotrichum tanaceti.</title>
        <authorList>
            <person name="Lelwala R.V."/>
            <person name="Korhonen P.K."/>
            <person name="Young N.D."/>
            <person name="Scott J.B."/>
            <person name="Ades P.A."/>
            <person name="Gasser R.B."/>
            <person name="Taylor P.W.J."/>
        </authorList>
    </citation>
    <scope>NUCLEOTIDE SEQUENCE [LARGE SCALE GENOMIC DNA]</scope>
    <source>
        <strain evidence="2">BRIP57314</strain>
    </source>
</reference>
<evidence type="ECO:0000313" key="3">
    <source>
        <dbReference type="Proteomes" id="UP000310108"/>
    </source>
</evidence>
<dbReference type="Gene3D" id="2.60.120.10">
    <property type="entry name" value="Jelly Rolls"/>
    <property type="match status" value="1"/>
</dbReference>